<proteinExistence type="predicted"/>
<name>A0ABY4J5P4_9BACT</name>
<organism evidence="1 2">
    <name type="scientific">Hymenobacter sublimis</name>
    <dbReference type="NCBI Taxonomy" id="2933777"/>
    <lineage>
        <taxon>Bacteria</taxon>
        <taxon>Pseudomonadati</taxon>
        <taxon>Bacteroidota</taxon>
        <taxon>Cytophagia</taxon>
        <taxon>Cytophagales</taxon>
        <taxon>Hymenobacteraceae</taxon>
        <taxon>Hymenobacter</taxon>
    </lineage>
</organism>
<evidence type="ECO:0000313" key="1">
    <source>
        <dbReference type="EMBL" id="UPL48160.1"/>
    </source>
</evidence>
<dbReference type="Proteomes" id="UP000829647">
    <property type="component" value="Chromosome"/>
</dbReference>
<protein>
    <submittedName>
        <fullName evidence="1">Uncharacterized protein</fullName>
    </submittedName>
</protein>
<keyword evidence="2" id="KW-1185">Reference proteome</keyword>
<accession>A0ABY4J5P4</accession>
<dbReference type="RefSeq" id="WP_247974670.1">
    <property type="nucleotide sequence ID" value="NZ_CP095848.1"/>
</dbReference>
<dbReference type="EMBL" id="CP095848">
    <property type="protein sequence ID" value="UPL48160.1"/>
    <property type="molecule type" value="Genomic_DNA"/>
</dbReference>
<reference evidence="1 2" key="1">
    <citation type="submission" date="2022-04" db="EMBL/GenBank/DDBJ databases">
        <title>Hymenobacter sp. isolated from the air.</title>
        <authorList>
            <person name="Won M."/>
            <person name="Lee C.-M."/>
            <person name="Woen H.-Y."/>
            <person name="Kwon S.-W."/>
        </authorList>
    </citation>
    <scope>NUCLEOTIDE SEQUENCE [LARGE SCALE GENOMIC DNA]</scope>
    <source>
        <strain evidence="2">5516 S-25</strain>
    </source>
</reference>
<evidence type="ECO:0000313" key="2">
    <source>
        <dbReference type="Proteomes" id="UP000829647"/>
    </source>
</evidence>
<sequence length="146" mass="16910">MAQNIIHSLNAEACISHSTVAKEKNKTFRIECNNKLKVFKIHIDGCFIKGKQIRCDYAFIIPENNTYFFVELKSEDIEHAFNQIIETINHFNKIQRLDKNNIEGYIISSSVPTSANLKFQELIIKFKKFHGKSLARYTNQGIKTVK</sequence>
<gene>
    <name evidence="1" type="ORF">MWH26_13295</name>
</gene>